<protein>
    <submittedName>
        <fullName evidence="1">Uncharacterized protein</fullName>
    </submittedName>
</protein>
<evidence type="ECO:0000313" key="1">
    <source>
        <dbReference type="EMBL" id="SMC92451.1"/>
    </source>
</evidence>
<accession>A0A1W2D4W2</accession>
<dbReference type="EMBL" id="FWXI01000013">
    <property type="protein sequence ID" value="SMC92451.1"/>
    <property type="molecule type" value="Genomic_DNA"/>
</dbReference>
<dbReference type="RefSeq" id="WP_084576804.1">
    <property type="nucleotide sequence ID" value="NZ_CP155572.1"/>
</dbReference>
<proteinExistence type="predicted"/>
<organism evidence="1 2">
    <name type="scientific">Sporomusa malonica</name>
    <dbReference type="NCBI Taxonomy" id="112901"/>
    <lineage>
        <taxon>Bacteria</taxon>
        <taxon>Bacillati</taxon>
        <taxon>Bacillota</taxon>
        <taxon>Negativicutes</taxon>
        <taxon>Selenomonadales</taxon>
        <taxon>Sporomusaceae</taxon>
        <taxon>Sporomusa</taxon>
    </lineage>
</organism>
<sequence length="104" mass="11902">MKTYEKNLYIKRLKSGHLVTNVPHKVISHSPGGFEVGYNGCGPADFALNALLMATTQEKIAWGNYQDFKRHWVSQLPYEGGSIPIATVRRWLYKNIIKKHKLCK</sequence>
<name>A0A1W2D4W2_9FIRM</name>
<dbReference type="InterPro" id="IPR046164">
    <property type="entry name" value="DUF6166"/>
</dbReference>
<evidence type="ECO:0000313" key="2">
    <source>
        <dbReference type="Proteomes" id="UP000192738"/>
    </source>
</evidence>
<dbReference type="Pfam" id="PF19663">
    <property type="entry name" value="DUF6166"/>
    <property type="match status" value="1"/>
</dbReference>
<reference evidence="1 2" key="1">
    <citation type="submission" date="2017-04" db="EMBL/GenBank/DDBJ databases">
        <authorList>
            <person name="Afonso C.L."/>
            <person name="Miller P.J."/>
            <person name="Scott M.A."/>
            <person name="Spackman E."/>
            <person name="Goraichik I."/>
            <person name="Dimitrov K.M."/>
            <person name="Suarez D.L."/>
            <person name="Swayne D.E."/>
        </authorList>
    </citation>
    <scope>NUCLEOTIDE SEQUENCE [LARGE SCALE GENOMIC DNA]</scope>
    <source>
        <strain evidence="1 2">DSM 5090</strain>
    </source>
</reference>
<dbReference type="OrthoDB" id="961276at2"/>
<gene>
    <name evidence="1" type="ORF">SAMN04488500_113116</name>
</gene>
<dbReference type="Proteomes" id="UP000192738">
    <property type="component" value="Unassembled WGS sequence"/>
</dbReference>
<keyword evidence="2" id="KW-1185">Reference proteome</keyword>
<dbReference type="AlphaFoldDB" id="A0A1W2D4W2"/>
<dbReference type="STRING" id="112901.SAMN04488500_113116"/>